<dbReference type="AlphaFoldDB" id="A0A2D3UYL0"/>
<dbReference type="RefSeq" id="XP_023623169.1">
    <property type="nucleotide sequence ID" value="XM_023767401.1"/>
</dbReference>
<dbReference type="CDD" id="cd08276">
    <property type="entry name" value="MDR7"/>
    <property type="match status" value="1"/>
</dbReference>
<evidence type="ECO:0000259" key="1">
    <source>
        <dbReference type="SMART" id="SM00829"/>
    </source>
</evidence>
<keyword evidence="3" id="KW-1185">Reference proteome</keyword>
<dbReference type="Pfam" id="PF13602">
    <property type="entry name" value="ADH_zinc_N_2"/>
    <property type="match status" value="1"/>
</dbReference>
<dbReference type="PANTHER" id="PTHR45033">
    <property type="match status" value="1"/>
</dbReference>
<dbReference type="PANTHER" id="PTHR45033:SF1">
    <property type="entry name" value="OXIDOREDUCTASE (EUROFUNG)"/>
    <property type="match status" value="1"/>
</dbReference>
<accession>A0A2D3UYL0</accession>
<evidence type="ECO:0000313" key="2">
    <source>
        <dbReference type="EMBL" id="CZT16276.1"/>
    </source>
</evidence>
<name>A0A2D3UYL0_9PEZI</name>
<dbReference type="Proteomes" id="UP000225277">
    <property type="component" value="Unassembled WGS sequence"/>
</dbReference>
<dbReference type="InterPro" id="IPR036291">
    <property type="entry name" value="NAD(P)-bd_dom_sf"/>
</dbReference>
<dbReference type="SMART" id="SM00829">
    <property type="entry name" value="PKS_ER"/>
    <property type="match status" value="1"/>
</dbReference>
<dbReference type="GO" id="GO:0016491">
    <property type="term" value="F:oxidoreductase activity"/>
    <property type="evidence" value="ECO:0007669"/>
    <property type="project" value="InterPro"/>
</dbReference>
<dbReference type="SUPFAM" id="SSF50129">
    <property type="entry name" value="GroES-like"/>
    <property type="match status" value="1"/>
</dbReference>
<feature type="domain" description="Enoyl reductase (ER)" evidence="1">
    <location>
        <begin position="16"/>
        <end position="347"/>
    </location>
</feature>
<dbReference type="OrthoDB" id="3509362at2759"/>
<dbReference type="InterPro" id="IPR011032">
    <property type="entry name" value="GroES-like_sf"/>
</dbReference>
<dbReference type="InterPro" id="IPR020843">
    <property type="entry name" value="ER"/>
</dbReference>
<dbReference type="Pfam" id="PF08240">
    <property type="entry name" value="ADH_N"/>
    <property type="match status" value="1"/>
</dbReference>
<dbReference type="EMBL" id="FJUY01000002">
    <property type="protein sequence ID" value="CZT16276.1"/>
    <property type="molecule type" value="Genomic_DNA"/>
</dbReference>
<protein>
    <submittedName>
        <fullName evidence="2">Related to zinc-binding oxidoreductase</fullName>
    </submittedName>
</protein>
<evidence type="ECO:0000313" key="3">
    <source>
        <dbReference type="Proteomes" id="UP000225277"/>
    </source>
</evidence>
<dbReference type="STRING" id="112498.A0A2D3UYL0"/>
<dbReference type="GeneID" id="35597340"/>
<organism evidence="2 3">
    <name type="scientific">Ramularia collo-cygni</name>
    <dbReference type="NCBI Taxonomy" id="112498"/>
    <lineage>
        <taxon>Eukaryota</taxon>
        <taxon>Fungi</taxon>
        <taxon>Dikarya</taxon>
        <taxon>Ascomycota</taxon>
        <taxon>Pezizomycotina</taxon>
        <taxon>Dothideomycetes</taxon>
        <taxon>Dothideomycetidae</taxon>
        <taxon>Mycosphaerellales</taxon>
        <taxon>Mycosphaerellaceae</taxon>
        <taxon>Ramularia</taxon>
    </lineage>
</organism>
<dbReference type="SUPFAM" id="SSF51735">
    <property type="entry name" value="NAD(P)-binding Rossmann-fold domains"/>
    <property type="match status" value="1"/>
</dbReference>
<dbReference type="InterPro" id="IPR013154">
    <property type="entry name" value="ADH-like_N"/>
</dbReference>
<proteinExistence type="predicted"/>
<sequence>MSLPTTSRNWRRTQDGKSIELVSEKLPSTLGSKEVLLQIHAVSLNYRDIAMLDGSYPMNVIDRGVPCSDASATVVAVGSSVETFKKGDRVAPSFTHGFVTGQEKRAKSKSLGGDLDGVLREYAIYEHQFLTKAPDYLSHNEISTIACAGVTAWTSLDMENPISTAEYALMQGTGGVSIFAALICVAAGITPIVTSSSDEKLEQIKALGTENTPVLGINYRTHKDWAGEARRLTNEGGVDIVVNNIGINAMQESIDALCLRGGIVSVVGFLGGIPEMVKDFIMPAMFKTATIKAIGVGSTKDQQDLCNFLAKHKIDLEPLVDKVFEFEDAQAAFKHLSSGAHVGKIVIKVR</sequence>
<reference evidence="2 3" key="1">
    <citation type="submission" date="2016-03" db="EMBL/GenBank/DDBJ databases">
        <authorList>
            <person name="Ploux O."/>
        </authorList>
    </citation>
    <scope>NUCLEOTIDE SEQUENCE [LARGE SCALE GENOMIC DNA]</scope>
    <source>
        <strain evidence="2 3">URUG2</strain>
    </source>
</reference>
<dbReference type="Gene3D" id="3.40.50.720">
    <property type="entry name" value="NAD(P)-binding Rossmann-like Domain"/>
    <property type="match status" value="1"/>
</dbReference>
<dbReference type="InterPro" id="IPR052711">
    <property type="entry name" value="Zinc_ADH-like"/>
</dbReference>
<gene>
    <name evidence="2" type="ORF">RCC_02118</name>
</gene>
<dbReference type="Gene3D" id="3.90.180.10">
    <property type="entry name" value="Medium-chain alcohol dehydrogenases, catalytic domain"/>
    <property type="match status" value="1"/>
</dbReference>